<keyword evidence="4 12" id="KW-0812">Transmembrane</keyword>
<evidence type="ECO:0000256" key="9">
    <source>
        <dbReference type="ARBA" id="ARBA00023010"/>
    </source>
</evidence>
<evidence type="ECO:0000256" key="8">
    <source>
        <dbReference type="ARBA" id="ARBA00022989"/>
    </source>
</evidence>
<dbReference type="GO" id="GO:0001405">
    <property type="term" value="C:PAM complex, Tim23 associated import motor"/>
    <property type="evidence" value="ECO:0007669"/>
    <property type="project" value="UniProtKB-UniRule"/>
</dbReference>
<comment type="function">
    <text evidence="12">Component of the PAM complex, a complex required for the translocation of transit peptide-containing proteins from the inner membrane into the mitochondrial matrix in an ATP-dependent manner.</text>
</comment>
<dbReference type="Proteomes" id="UP001215280">
    <property type="component" value="Unassembled WGS sequence"/>
</dbReference>
<gene>
    <name evidence="13" type="ORF">DFH07DRAFT_802005</name>
</gene>
<evidence type="ECO:0000313" key="13">
    <source>
        <dbReference type="EMBL" id="KAJ7772944.1"/>
    </source>
</evidence>
<dbReference type="PANTHER" id="PTHR28021:SF1">
    <property type="entry name" value="PRESEQUENCE TRANSLOCATED-ASSOCIATED MOTOR SUBUNIT PAM17, MITOCHONDRIAL"/>
    <property type="match status" value="1"/>
</dbReference>
<evidence type="ECO:0000256" key="7">
    <source>
        <dbReference type="ARBA" id="ARBA00022946"/>
    </source>
</evidence>
<dbReference type="GO" id="GO:0030150">
    <property type="term" value="P:protein import into mitochondrial matrix"/>
    <property type="evidence" value="ECO:0007669"/>
    <property type="project" value="UniProtKB-UniRule"/>
</dbReference>
<evidence type="ECO:0000256" key="6">
    <source>
        <dbReference type="ARBA" id="ARBA00022927"/>
    </source>
</evidence>
<evidence type="ECO:0000256" key="2">
    <source>
        <dbReference type="ARBA" id="ARBA00006837"/>
    </source>
</evidence>
<keyword evidence="6 12" id="KW-0653">Protein transport</keyword>
<feature type="transmembrane region" description="Helical" evidence="12">
    <location>
        <begin position="97"/>
        <end position="118"/>
    </location>
</feature>
<evidence type="ECO:0000256" key="11">
    <source>
        <dbReference type="ARBA" id="ARBA00023136"/>
    </source>
</evidence>
<evidence type="ECO:0000256" key="12">
    <source>
        <dbReference type="RuleBase" id="RU367146"/>
    </source>
</evidence>
<feature type="transmembrane region" description="Helical" evidence="12">
    <location>
        <begin position="63"/>
        <end position="82"/>
    </location>
</feature>
<evidence type="ECO:0000256" key="4">
    <source>
        <dbReference type="ARBA" id="ARBA00022692"/>
    </source>
</evidence>
<evidence type="ECO:0000256" key="5">
    <source>
        <dbReference type="ARBA" id="ARBA00022792"/>
    </source>
</evidence>
<dbReference type="AlphaFoldDB" id="A0AAD7NRU0"/>
<organism evidence="13 14">
    <name type="scientific">Mycena maculata</name>
    <dbReference type="NCBI Taxonomy" id="230809"/>
    <lineage>
        <taxon>Eukaryota</taxon>
        <taxon>Fungi</taxon>
        <taxon>Dikarya</taxon>
        <taxon>Basidiomycota</taxon>
        <taxon>Agaricomycotina</taxon>
        <taxon>Agaricomycetes</taxon>
        <taxon>Agaricomycetidae</taxon>
        <taxon>Agaricales</taxon>
        <taxon>Marasmiineae</taxon>
        <taxon>Mycenaceae</taxon>
        <taxon>Mycena</taxon>
    </lineage>
</organism>
<proteinExistence type="inferred from homology"/>
<keyword evidence="11 12" id="KW-0472">Membrane</keyword>
<comment type="subunit">
    <text evidence="12">Component of the PAM complex.</text>
</comment>
<dbReference type="EMBL" id="JARJLG010000018">
    <property type="protein sequence ID" value="KAJ7772944.1"/>
    <property type="molecule type" value="Genomic_DNA"/>
</dbReference>
<keyword evidence="9 12" id="KW-0811">Translocation</keyword>
<keyword evidence="5 12" id="KW-0999">Mitochondrion inner membrane</keyword>
<evidence type="ECO:0000256" key="1">
    <source>
        <dbReference type="ARBA" id="ARBA00004448"/>
    </source>
</evidence>
<comment type="similarity">
    <text evidence="2 12">Belongs to the PAM17 family.</text>
</comment>
<comment type="subcellular location">
    <subcellularLocation>
        <location evidence="1 12">Mitochondrion inner membrane</location>
        <topology evidence="1 12">Multi-pass membrane protein</topology>
    </subcellularLocation>
</comment>
<sequence>MQNSAWNPIRQSCRVLPRVFSKTDAHSTLFLRHKSTAGPSPKDELNWVEYFEIRRKRRQWQTVFTIPCAMVGLIGGSLYFGSLQTDPMKPIMGIDPMMFYGGCTLLCMGGGFVIGPSIGSSMWRVMNRNTIAKIDARDRRFYDHIAKNRVEASLQSATNPIPDYYGEKVGSLRQYKQWLRDQSKYRRKAMLTEE</sequence>
<dbReference type="InterPro" id="IPR013875">
    <property type="entry name" value="Pam17"/>
</dbReference>
<comment type="caution">
    <text evidence="13">The sequence shown here is derived from an EMBL/GenBank/DDBJ whole genome shotgun (WGS) entry which is preliminary data.</text>
</comment>
<accession>A0AAD7NRU0</accession>
<evidence type="ECO:0000256" key="3">
    <source>
        <dbReference type="ARBA" id="ARBA00022448"/>
    </source>
</evidence>
<keyword evidence="14" id="KW-1185">Reference proteome</keyword>
<evidence type="ECO:0000256" key="10">
    <source>
        <dbReference type="ARBA" id="ARBA00023128"/>
    </source>
</evidence>
<evidence type="ECO:0000313" key="14">
    <source>
        <dbReference type="Proteomes" id="UP001215280"/>
    </source>
</evidence>
<keyword evidence="3 12" id="KW-0813">Transport</keyword>
<keyword evidence="10 12" id="KW-0496">Mitochondrion</keyword>
<name>A0AAD7NRU0_9AGAR</name>
<dbReference type="Pfam" id="PF08566">
    <property type="entry name" value="Pam17"/>
    <property type="match status" value="1"/>
</dbReference>
<dbReference type="PANTHER" id="PTHR28021">
    <property type="entry name" value="PRESEQUENCE TRANSLOCATED-ASSOCIATED MOTOR SUBUNIT PAM17, MITOCHONDRIAL"/>
    <property type="match status" value="1"/>
</dbReference>
<reference evidence="13" key="1">
    <citation type="submission" date="2023-03" db="EMBL/GenBank/DDBJ databases">
        <title>Massive genome expansion in bonnet fungi (Mycena s.s.) driven by repeated elements and novel gene families across ecological guilds.</title>
        <authorList>
            <consortium name="Lawrence Berkeley National Laboratory"/>
            <person name="Harder C.B."/>
            <person name="Miyauchi S."/>
            <person name="Viragh M."/>
            <person name="Kuo A."/>
            <person name="Thoen E."/>
            <person name="Andreopoulos B."/>
            <person name="Lu D."/>
            <person name="Skrede I."/>
            <person name="Drula E."/>
            <person name="Henrissat B."/>
            <person name="Morin E."/>
            <person name="Kohler A."/>
            <person name="Barry K."/>
            <person name="LaButti K."/>
            <person name="Morin E."/>
            <person name="Salamov A."/>
            <person name="Lipzen A."/>
            <person name="Mereny Z."/>
            <person name="Hegedus B."/>
            <person name="Baldrian P."/>
            <person name="Stursova M."/>
            <person name="Weitz H."/>
            <person name="Taylor A."/>
            <person name="Grigoriev I.V."/>
            <person name="Nagy L.G."/>
            <person name="Martin F."/>
            <person name="Kauserud H."/>
        </authorList>
    </citation>
    <scope>NUCLEOTIDE SEQUENCE</scope>
    <source>
        <strain evidence="13">CBHHK188m</strain>
    </source>
</reference>
<protein>
    <recommendedName>
        <fullName evidence="12">Presequence translocated-associated motor subunit PAM17</fullName>
    </recommendedName>
</protein>
<keyword evidence="7" id="KW-0809">Transit peptide</keyword>
<keyword evidence="8 12" id="KW-1133">Transmembrane helix</keyword>